<comment type="caution">
    <text evidence="7">The sequence shown here is derived from an EMBL/GenBank/DDBJ whole genome shotgun (WGS) entry which is preliminary data.</text>
</comment>
<dbReference type="GO" id="GO:0045947">
    <property type="term" value="P:negative regulation of translational initiation"/>
    <property type="evidence" value="ECO:0007669"/>
    <property type="project" value="UniProtKB-UniRule"/>
</dbReference>
<dbReference type="EMBL" id="JACHWY010000004">
    <property type="protein sequence ID" value="MBB3048941.1"/>
    <property type="molecule type" value="Genomic_DNA"/>
</dbReference>
<keyword evidence="2 5" id="KW-0810">Translation regulation</keyword>
<evidence type="ECO:0000256" key="2">
    <source>
        <dbReference type="ARBA" id="ARBA00022845"/>
    </source>
</evidence>
<dbReference type="InterPro" id="IPR003751">
    <property type="entry name" value="CsrA"/>
</dbReference>
<protein>
    <recommendedName>
        <fullName evidence="5">Translational regulator CsrA</fullName>
    </recommendedName>
    <alternativeName>
        <fullName evidence="5">Carbon storage regulator</fullName>
    </alternativeName>
</protein>
<feature type="compositionally biased region" description="Polar residues" evidence="6">
    <location>
        <begin position="96"/>
        <end position="116"/>
    </location>
</feature>
<comment type="subunit">
    <text evidence="5">Homodimer; the beta-strands of each monomer intercalate to form a hydrophobic core, while the alpha-helices form wings that extend away from the core.</text>
</comment>
<dbReference type="Pfam" id="PF02599">
    <property type="entry name" value="CsrA"/>
    <property type="match status" value="2"/>
</dbReference>
<dbReference type="GO" id="GO:0006109">
    <property type="term" value="P:regulation of carbohydrate metabolic process"/>
    <property type="evidence" value="ECO:0007669"/>
    <property type="project" value="UniProtKB-UniRule"/>
</dbReference>
<evidence type="ECO:0000256" key="5">
    <source>
        <dbReference type="HAMAP-Rule" id="MF_00167"/>
    </source>
</evidence>
<keyword evidence="3 5" id="KW-0694">RNA-binding</keyword>
<dbReference type="Proteomes" id="UP000537130">
    <property type="component" value="Unassembled WGS sequence"/>
</dbReference>
<evidence type="ECO:0000256" key="4">
    <source>
        <dbReference type="ARBA" id="ARBA00023159"/>
    </source>
</evidence>
<dbReference type="Gene3D" id="2.60.40.4380">
    <property type="entry name" value="Translational regulator CsrA"/>
    <property type="match status" value="2"/>
</dbReference>
<proteinExistence type="inferred from homology"/>
<dbReference type="PANTHER" id="PTHR34984:SF1">
    <property type="entry name" value="CARBON STORAGE REGULATOR"/>
    <property type="match status" value="1"/>
</dbReference>
<gene>
    <name evidence="5" type="primary">csrA</name>
    <name evidence="7" type="ORF">FHR99_003215</name>
</gene>
<accession>A0A7W4W7I6</accession>
<dbReference type="HAMAP" id="MF_00167">
    <property type="entry name" value="CsrA"/>
    <property type="match status" value="1"/>
</dbReference>
<keyword evidence="5" id="KW-0678">Repressor</keyword>
<reference evidence="7 8" key="1">
    <citation type="submission" date="2020-08" db="EMBL/GenBank/DDBJ databases">
        <title>Genomic Encyclopedia of Type Strains, Phase III (KMG-III): the genomes of soil and plant-associated and newly described type strains.</title>
        <authorList>
            <person name="Whitman W."/>
        </authorList>
    </citation>
    <scope>NUCLEOTIDE SEQUENCE [LARGE SCALE GENOMIC DNA]</scope>
    <source>
        <strain evidence="7 8">CECT 8654</strain>
    </source>
</reference>
<comment type="subcellular location">
    <subcellularLocation>
        <location evidence="5">Cytoplasm</location>
    </subcellularLocation>
</comment>
<dbReference type="GO" id="GO:0048027">
    <property type="term" value="F:mRNA 5'-UTR binding"/>
    <property type="evidence" value="ECO:0007669"/>
    <property type="project" value="UniProtKB-UniRule"/>
</dbReference>
<comment type="similarity">
    <text evidence="5">Belongs to the CsrA/RsmA family.</text>
</comment>
<evidence type="ECO:0000313" key="7">
    <source>
        <dbReference type="EMBL" id="MBB3048941.1"/>
    </source>
</evidence>
<dbReference type="AlphaFoldDB" id="A0A7W4W7I6"/>
<comment type="function">
    <text evidence="5">A key translational regulator that binds mRNA to regulate translation initiation and/or mRNA stability. Mediates global changes in gene expression, shifting from rapid growth to stress survival by linking envelope stress, the stringent response and the catabolite repression systems. Usually binds in the 5'-UTR; binding at or near the Shine-Dalgarno sequence prevents ribosome-binding, repressing translation, binding elsewhere in the 5'-UTR can activate translation and/or stabilize the mRNA. Its function is antagonized by small RNA(s).</text>
</comment>
<name>A0A7W4W7I6_9GAMM</name>
<evidence type="ECO:0000256" key="6">
    <source>
        <dbReference type="SAM" id="MobiDB-lite"/>
    </source>
</evidence>
<sequence length="129" mass="13956">MLILARQRGESIIIDGQFRVTVVAITSQTATIKIPGDEQPYELGLSESIPVLQDVEIQVSSISGGQVRLGITAPRHIGIVREELLEKPLDEREAEPNSTVRSAGTESPGSGSTRSASRPKLSLNRRRAI</sequence>
<keyword evidence="1 5" id="KW-0963">Cytoplasm</keyword>
<dbReference type="GO" id="GO:0005829">
    <property type="term" value="C:cytosol"/>
    <property type="evidence" value="ECO:0007669"/>
    <property type="project" value="TreeGrafter"/>
</dbReference>
<dbReference type="GO" id="GO:0045948">
    <property type="term" value="P:positive regulation of translational initiation"/>
    <property type="evidence" value="ECO:0007669"/>
    <property type="project" value="UniProtKB-UniRule"/>
</dbReference>
<evidence type="ECO:0000313" key="8">
    <source>
        <dbReference type="Proteomes" id="UP000537130"/>
    </source>
</evidence>
<evidence type="ECO:0000256" key="3">
    <source>
        <dbReference type="ARBA" id="ARBA00022884"/>
    </source>
</evidence>
<dbReference type="PANTHER" id="PTHR34984">
    <property type="entry name" value="CARBON STORAGE REGULATOR"/>
    <property type="match status" value="1"/>
</dbReference>
<keyword evidence="4 5" id="KW-0010">Activator</keyword>
<keyword evidence="8" id="KW-1185">Reference proteome</keyword>
<feature type="region of interest" description="Disordered" evidence="6">
    <location>
        <begin position="86"/>
        <end position="129"/>
    </location>
</feature>
<dbReference type="GO" id="GO:0006402">
    <property type="term" value="P:mRNA catabolic process"/>
    <property type="evidence" value="ECO:0007669"/>
    <property type="project" value="InterPro"/>
</dbReference>
<evidence type="ECO:0000256" key="1">
    <source>
        <dbReference type="ARBA" id="ARBA00022490"/>
    </source>
</evidence>
<dbReference type="InterPro" id="IPR036107">
    <property type="entry name" value="CsrA_sf"/>
</dbReference>
<dbReference type="RefSeq" id="WP_183411769.1">
    <property type="nucleotide sequence ID" value="NZ_JACHWY010000004.1"/>
</dbReference>
<feature type="compositionally biased region" description="Basic and acidic residues" evidence="6">
    <location>
        <begin position="86"/>
        <end position="95"/>
    </location>
</feature>
<organism evidence="7 8">
    <name type="scientific">Litorivivens lipolytica</name>
    <dbReference type="NCBI Taxonomy" id="1524264"/>
    <lineage>
        <taxon>Bacteria</taxon>
        <taxon>Pseudomonadati</taxon>
        <taxon>Pseudomonadota</taxon>
        <taxon>Gammaproteobacteria</taxon>
        <taxon>Litorivivens</taxon>
    </lineage>
</organism>
<dbReference type="SUPFAM" id="SSF117130">
    <property type="entry name" value="CsrA-like"/>
    <property type="match status" value="2"/>
</dbReference>